<dbReference type="Gene3D" id="1.10.10.10">
    <property type="entry name" value="Winged helix-like DNA-binding domain superfamily/Winged helix DNA-binding domain"/>
    <property type="match status" value="1"/>
</dbReference>
<dbReference type="GO" id="GO:0003677">
    <property type="term" value="F:DNA binding"/>
    <property type="evidence" value="ECO:0007669"/>
    <property type="project" value="UniProtKB-KW"/>
</dbReference>
<dbReference type="PANTHER" id="PTHR33164:SF43">
    <property type="entry name" value="HTH-TYPE TRANSCRIPTIONAL REPRESSOR YETL"/>
    <property type="match status" value="1"/>
</dbReference>
<dbReference type="Proteomes" id="UP000198280">
    <property type="component" value="Unassembled WGS sequence"/>
</dbReference>
<proteinExistence type="predicted"/>
<dbReference type="PROSITE" id="PS50995">
    <property type="entry name" value="HTH_MARR_2"/>
    <property type="match status" value="1"/>
</dbReference>
<dbReference type="OrthoDB" id="3217017at2"/>
<evidence type="ECO:0000259" key="1">
    <source>
        <dbReference type="PROSITE" id="PS50995"/>
    </source>
</evidence>
<keyword evidence="3" id="KW-1185">Reference proteome</keyword>
<dbReference type="SMART" id="SM00347">
    <property type="entry name" value="HTH_MARR"/>
    <property type="match status" value="1"/>
</dbReference>
<gene>
    <name evidence="2" type="ORF">SAMN05216252_104387</name>
</gene>
<dbReference type="Pfam" id="PF12802">
    <property type="entry name" value="MarR_2"/>
    <property type="match status" value="1"/>
</dbReference>
<dbReference type="PRINTS" id="PR00598">
    <property type="entry name" value="HTHMARR"/>
</dbReference>
<reference evidence="2 3" key="1">
    <citation type="submission" date="2017-06" db="EMBL/GenBank/DDBJ databases">
        <authorList>
            <person name="Kim H.J."/>
            <person name="Triplett B.A."/>
        </authorList>
    </citation>
    <scope>NUCLEOTIDE SEQUENCE [LARGE SCALE GENOMIC DNA]</scope>
    <source>
        <strain evidence="2 3">CGMCC 4.1858</strain>
    </source>
</reference>
<dbReference type="GO" id="GO:0003700">
    <property type="term" value="F:DNA-binding transcription factor activity"/>
    <property type="evidence" value="ECO:0007669"/>
    <property type="project" value="InterPro"/>
</dbReference>
<dbReference type="InterPro" id="IPR000835">
    <property type="entry name" value="HTH_MarR-typ"/>
</dbReference>
<dbReference type="GO" id="GO:0006950">
    <property type="term" value="P:response to stress"/>
    <property type="evidence" value="ECO:0007669"/>
    <property type="project" value="TreeGrafter"/>
</dbReference>
<dbReference type="AlphaFoldDB" id="A0A239D621"/>
<accession>A0A239D621</accession>
<dbReference type="PANTHER" id="PTHR33164">
    <property type="entry name" value="TRANSCRIPTIONAL REGULATOR, MARR FAMILY"/>
    <property type="match status" value="1"/>
</dbReference>
<dbReference type="SUPFAM" id="SSF46785">
    <property type="entry name" value="Winged helix' DNA-binding domain"/>
    <property type="match status" value="1"/>
</dbReference>
<organism evidence="2 3">
    <name type="scientific">Actinacidiphila glaucinigra</name>
    <dbReference type="NCBI Taxonomy" id="235986"/>
    <lineage>
        <taxon>Bacteria</taxon>
        <taxon>Bacillati</taxon>
        <taxon>Actinomycetota</taxon>
        <taxon>Actinomycetes</taxon>
        <taxon>Kitasatosporales</taxon>
        <taxon>Streptomycetaceae</taxon>
        <taxon>Actinacidiphila</taxon>
    </lineage>
</organism>
<dbReference type="InterPro" id="IPR036390">
    <property type="entry name" value="WH_DNA-bd_sf"/>
</dbReference>
<dbReference type="RefSeq" id="WP_089223470.1">
    <property type="nucleotide sequence ID" value="NZ_FZOF01000004.1"/>
</dbReference>
<dbReference type="InterPro" id="IPR036388">
    <property type="entry name" value="WH-like_DNA-bd_sf"/>
</dbReference>
<dbReference type="EMBL" id="FZOF01000004">
    <property type="protein sequence ID" value="SNS27294.1"/>
    <property type="molecule type" value="Genomic_DNA"/>
</dbReference>
<protein>
    <submittedName>
        <fullName evidence="2">DNA-binding transcriptional regulator, MarR family</fullName>
    </submittedName>
</protein>
<evidence type="ECO:0000313" key="2">
    <source>
        <dbReference type="EMBL" id="SNS27294.1"/>
    </source>
</evidence>
<keyword evidence="2" id="KW-0238">DNA-binding</keyword>
<name>A0A239D621_9ACTN</name>
<sequence>MDSPASAPDFTGLLQYASHAMTNRLAAALAEVGLTPRGYCVLLHALPGQLTQAQLAEISQQDKTTMVVTMDELERAGLAERHPSPTDRRARIITVTEPGRELVARGREITARVHGDLLAALPEDERTVFASALQRLVDGHLAAAGDSPRPVRRARQSRK</sequence>
<feature type="domain" description="HTH marR-type" evidence="1">
    <location>
        <begin position="7"/>
        <end position="138"/>
    </location>
</feature>
<evidence type="ECO:0000313" key="3">
    <source>
        <dbReference type="Proteomes" id="UP000198280"/>
    </source>
</evidence>
<dbReference type="InterPro" id="IPR039422">
    <property type="entry name" value="MarR/SlyA-like"/>
</dbReference>